<dbReference type="EMBL" id="CAJNOT010006687">
    <property type="protein sequence ID" value="CAF1494162.1"/>
    <property type="molecule type" value="Genomic_DNA"/>
</dbReference>
<dbReference type="Proteomes" id="UP000663864">
    <property type="component" value="Unassembled WGS sequence"/>
</dbReference>
<sequence>KMLSQRKMVDTATGASPPRTHTREMASSPINFDSSIQISTSDDYYDCSTTINQEKSIDKEFMVMKRIMSKNSISPFPSPSTNESNNSSPVLSSITSTKPLPLMSIGMKDGCHINSNLNSSAATNIINK</sequence>
<protein>
    <submittedName>
        <fullName evidence="2">Uncharacterized protein</fullName>
    </submittedName>
</protein>
<comment type="caution">
    <text evidence="2">The sequence shown here is derived from an EMBL/GenBank/DDBJ whole genome shotgun (WGS) entry which is preliminary data.</text>
</comment>
<reference evidence="2" key="1">
    <citation type="submission" date="2021-02" db="EMBL/GenBank/DDBJ databases">
        <authorList>
            <person name="Nowell W R."/>
        </authorList>
    </citation>
    <scope>NUCLEOTIDE SEQUENCE</scope>
</reference>
<feature type="region of interest" description="Disordered" evidence="1">
    <location>
        <begin position="1"/>
        <end position="32"/>
    </location>
</feature>
<proteinExistence type="predicted"/>
<gene>
    <name evidence="2" type="ORF">ZHD862_LOCUS37152</name>
</gene>
<name>A0A815SSF8_9BILA</name>
<organism evidence="2 3">
    <name type="scientific">Rotaria sordida</name>
    <dbReference type="NCBI Taxonomy" id="392033"/>
    <lineage>
        <taxon>Eukaryota</taxon>
        <taxon>Metazoa</taxon>
        <taxon>Spiralia</taxon>
        <taxon>Gnathifera</taxon>
        <taxon>Rotifera</taxon>
        <taxon>Eurotatoria</taxon>
        <taxon>Bdelloidea</taxon>
        <taxon>Philodinida</taxon>
        <taxon>Philodinidae</taxon>
        <taxon>Rotaria</taxon>
    </lineage>
</organism>
<dbReference type="AlphaFoldDB" id="A0A815SSF8"/>
<evidence type="ECO:0000313" key="2">
    <source>
        <dbReference type="EMBL" id="CAF1494162.1"/>
    </source>
</evidence>
<evidence type="ECO:0000313" key="3">
    <source>
        <dbReference type="Proteomes" id="UP000663864"/>
    </source>
</evidence>
<feature type="region of interest" description="Disordered" evidence="1">
    <location>
        <begin position="72"/>
        <end position="95"/>
    </location>
</feature>
<evidence type="ECO:0000256" key="1">
    <source>
        <dbReference type="SAM" id="MobiDB-lite"/>
    </source>
</evidence>
<feature type="non-terminal residue" evidence="2">
    <location>
        <position position="1"/>
    </location>
</feature>
<accession>A0A815SSF8</accession>
<feature type="compositionally biased region" description="Low complexity" evidence="1">
    <location>
        <begin position="79"/>
        <end position="89"/>
    </location>
</feature>